<dbReference type="STRING" id="490188.SAMN04488068_1958"/>
<evidence type="ECO:0000256" key="1">
    <source>
        <dbReference type="ARBA" id="ARBA00012452"/>
    </source>
</evidence>
<evidence type="ECO:0000256" key="3">
    <source>
        <dbReference type="ARBA" id="ARBA00047960"/>
    </source>
</evidence>
<dbReference type="Pfam" id="PF00043">
    <property type="entry name" value="GST_C"/>
    <property type="match status" value="1"/>
</dbReference>
<organism evidence="6 7">
    <name type="scientific">Hydrocarboniphaga daqingensis</name>
    <dbReference type="NCBI Taxonomy" id="490188"/>
    <lineage>
        <taxon>Bacteria</taxon>
        <taxon>Pseudomonadati</taxon>
        <taxon>Pseudomonadota</taxon>
        <taxon>Gammaproteobacteria</taxon>
        <taxon>Nevskiales</taxon>
        <taxon>Nevskiaceae</taxon>
        <taxon>Hydrocarboniphaga</taxon>
    </lineage>
</organism>
<gene>
    <name evidence="6" type="ORF">SAMN04488068_1958</name>
</gene>
<dbReference type="RefSeq" id="WP_072896972.1">
    <property type="nucleotide sequence ID" value="NZ_FQWZ01000004.1"/>
</dbReference>
<dbReference type="InterPro" id="IPR010987">
    <property type="entry name" value="Glutathione-S-Trfase_C-like"/>
</dbReference>
<dbReference type="InterPro" id="IPR040079">
    <property type="entry name" value="Glutathione_S-Trfase"/>
</dbReference>
<proteinExistence type="predicted"/>
<name>A0A1M5P0N3_9GAMM</name>
<dbReference type="CDD" id="cd03046">
    <property type="entry name" value="GST_N_GTT1_like"/>
    <property type="match status" value="1"/>
</dbReference>
<evidence type="ECO:0000313" key="7">
    <source>
        <dbReference type="Proteomes" id="UP000199758"/>
    </source>
</evidence>
<evidence type="ECO:0000259" key="4">
    <source>
        <dbReference type="PROSITE" id="PS50404"/>
    </source>
</evidence>
<dbReference type="Pfam" id="PF13409">
    <property type="entry name" value="GST_N_2"/>
    <property type="match status" value="1"/>
</dbReference>
<dbReference type="FunFam" id="3.40.30.10:FF:000156">
    <property type="entry name" value="Glutathione S-transferase 1"/>
    <property type="match status" value="1"/>
</dbReference>
<dbReference type="EMBL" id="FQWZ01000004">
    <property type="protein sequence ID" value="SHG95265.1"/>
    <property type="molecule type" value="Genomic_DNA"/>
</dbReference>
<dbReference type="OrthoDB" id="9810080at2"/>
<dbReference type="PROSITE" id="PS50404">
    <property type="entry name" value="GST_NTER"/>
    <property type="match status" value="1"/>
</dbReference>
<dbReference type="InterPro" id="IPR036249">
    <property type="entry name" value="Thioredoxin-like_sf"/>
</dbReference>
<comment type="catalytic activity">
    <reaction evidence="3">
        <text>RX + glutathione = an S-substituted glutathione + a halide anion + H(+)</text>
        <dbReference type="Rhea" id="RHEA:16437"/>
        <dbReference type="ChEBI" id="CHEBI:15378"/>
        <dbReference type="ChEBI" id="CHEBI:16042"/>
        <dbReference type="ChEBI" id="CHEBI:17792"/>
        <dbReference type="ChEBI" id="CHEBI:57925"/>
        <dbReference type="ChEBI" id="CHEBI:90779"/>
        <dbReference type="EC" id="2.5.1.18"/>
    </reaction>
</comment>
<dbReference type="GO" id="GO:0004601">
    <property type="term" value="F:peroxidase activity"/>
    <property type="evidence" value="ECO:0007669"/>
    <property type="project" value="UniProtKB-ARBA"/>
</dbReference>
<dbReference type="InterPro" id="IPR004045">
    <property type="entry name" value="Glutathione_S-Trfase_N"/>
</dbReference>
<dbReference type="Proteomes" id="UP000199758">
    <property type="component" value="Unassembled WGS sequence"/>
</dbReference>
<dbReference type="SFLD" id="SFLDG00358">
    <property type="entry name" value="Main_(cytGST)"/>
    <property type="match status" value="1"/>
</dbReference>
<protein>
    <recommendedName>
        <fullName evidence="1">glutathione transferase</fullName>
        <ecNumber evidence="1">2.5.1.18</ecNumber>
    </recommendedName>
</protein>
<feature type="domain" description="GST C-terminal" evidence="5">
    <location>
        <begin position="92"/>
        <end position="226"/>
    </location>
</feature>
<dbReference type="InterPro" id="IPR036282">
    <property type="entry name" value="Glutathione-S-Trfase_C_sf"/>
</dbReference>
<dbReference type="PANTHER" id="PTHR44051:SF9">
    <property type="entry name" value="GLUTATHIONE S-TRANSFERASE 1"/>
    <property type="match status" value="1"/>
</dbReference>
<dbReference type="Gene3D" id="1.20.1050.10">
    <property type="match status" value="1"/>
</dbReference>
<dbReference type="CDD" id="cd03189">
    <property type="entry name" value="GST_C_GTT1_like"/>
    <property type="match status" value="1"/>
</dbReference>
<dbReference type="PANTHER" id="PTHR44051">
    <property type="entry name" value="GLUTATHIONE S-TRANSFERASE-RELATED"/>
    <property type="match status" value="1"/>
</dbReference>
<dbReference type="GO" id="GO:0005737">
    <property type="term" value="C:cytoplasm"/>
    <property type="evidence" value="ECO:0007669"/>
    <property type="project" value="UniProtKB-ARBA"/>
</dbReference>
<dbReference type="Gene3D" id="3.40.30.10">
    <property type="entry name" value="Glutaredoxin"/>
    <property type="match status" value="1"/>
</dbReference>
<evidence type="ECO:0000313" key="6">
    <source>
        <dbReference type="EMBL" id="SHG95265.1"/>
    </source>
</evidence>
<evidence type="ECO:0000259" key="5">
    <source>
        <dbReference type="PROSITE" id="PS50405"/>
    </source>
</evidence>
<evidence type="ECO:0000256" key="2">
    <source>
        <dbReference type="ARBA" id="ARBA00022679"/>
    </source>
</evidence>
<dbReference type="AlphaFoldDB" id="A0A1M5P0N3"/>
<dbReference type="InterPro" id="IPR004046">
    <property type="entry name" value="GST_C"/>
</dbReference>
<keyword evidence="7" id="KW-1185">Reference proteome</keyword>
<dbReference type="EC" id="2.5.1.18" evidence="1"/>
<dbReference type="SFLD" id="SFLDG01150">
    <property type="entry name" value="Main.1:_Beta-like"/>
    <property type="match status" value="1"/>
</dbReference>
<dbReference type="SUPFAM" id="SSF52833">
    <property type="entry name" value="Thioredoxin-like"/>
    <property type="match status" value="1"/>
</dbReference>
<reference evidence="6 7" key="1">
    <citation type="submission" date="2016-11" db="EMBL/GenBank/DDBJ databases">
        <authorList>
            <person name="Jaros S."/>
            <person name="Januszkiewicz K."/>
            <person name="Wedrychowicz H."/>
        </authorList>
    </citation>
    <scope>NUCLEOTIDE SEQUENCE [LARGE SCALE GENOMIC DNA]</scope>
    <source>
        <strain evidence="6 7">CGMCC 1.7049</strain>
    </source>
</reference>
<keyword evidence="2 6" id="KW-0808">Transferase</keyword>
<sequence>MLTVHHLNNSRSQRILWLLEELGVPYQIKRYQRDAKTMMAPPELKAIHPLGKSPLITDVTAAGETITVAESGAIIEYLLDTYGEGRLAPARGTPEFLRYRFWLHYAEGSLMPLLVMKLVVGVVGRKAPLLVRPVAKGVVNGLNQAFINPQLKLHLGYVERELNGRTWFVGDQLSAADVQMSFPLEAASARAGGSSMPNIAAFVKRIQARPAYQRALEKGGPFELMS</sequence>
<dbReference type="SFLD" id="SFLDS00019">
    <property type="entry name" value="Glutathione_Transferase_(cytos"/>
    <property type="match status" value="1"/>
</dbReference>
<accession>A0A1M5P0N3</accession>
<dbReference type="SUPFAM" id="SSF47616">
    <property type="entry name" value="GST C-terminal domain-like"/>
    <property type="match status" value="1"/>
</dbReference>
<feature type="domain" description="GST N-terminal" evidence="4">
    <location>
        <begin position="1"/>
        <end position="86"/>
    </location>
</feature>
<dbReference type="GO" id="GO:0004364">
    <property type="term" value="F:glutathione transferase activity"/>
    <property type="evidence" value="ECO:0007669"/>
    <property type="project" value="UniProtKB-EC"/>
</dbReference>
<dbReference type="PROSITE" id="PS50405">
    <property type="entry name" value="GST_CTER"/>
    <property type="match status" value="1"/>
</dbReference>